<feature type="transmembrane region" description="Helical" evidence="1">
    <location>
        <begin position="51"/>
        <end position="70"/>
    </location>
</feature>
<accession>A0ABN1HCW8</accession>
<comment type="caution">
    <text evidence="2">The sequence shown here is derived from an EMBL/GenBank/DDBJ whole genome shotgun (WGS) entry which is preliminary data.</text>
</comment>
<feature type="transmembrane region" description="Helical" evidence="1">
    <location>
        <begin position="76"/>
        <end position="93"/>
    </location>
</feature>
<feature type="transmembrane region" description="Helical" evidence="1">
    <location>
        <begin position="100"/>
        <end position="121"/>
    </location>
</feature>
<dbReference type="EMBL" id="BAAAHE010000052">
    <property type="protein sequence ID" value="GAA0637296.1"/>
    <property type="molecule type" value="Genomic_DNA"/>
</dbReference>
<dbReference type="Proteomes" id="UP001500957">
    <property type="component" value="Unassembled WGS sequence"/>
</dbReference>
<keyword evidence="1" id="KW-1133">Transmembrane helix</keyword>
<feature type="transmembrane region" description="Helical" evidence="1">
    <location>
        <begin position="15"/>
        <end position="39"/>
    </location>
</feature>
<dbReference type="RefSeq" id="WP_344609454.1">
    <property type="nucleotide sequence ID" value="NZ_BAAAHE010000052.1"/>
</dbReference>
<sequence>MHDHHSAGGMNLMPLWVQVLGTLILTVITATHVVHVLTLGPDRPQIRGWHFTHLAMNLGMVWMFAPWASMPGEARAWQYIFGALSIVVAAWILTQFQRGIPVNLLWVPALIGMVAMTYMWLQHRGHGVAIVTYALIAYYLLEAAAWAQGWFTEQCGRRSSALPYAVGPRSGTAAELAGACGPDVRISQAASALVMGYMFLAMDSGASEFVEQAFGTGAVTEQTVWAISGIALVVLACVPRPVAARERESVAA</sequence>
<organism evidence="2 3">
    <name type="scientific">Sporichthya brevicatena</name>
    <dbReference type="NCBI Taxonomy" id="171442"/>
    <lineage>
        <taxon>Bacteria</taxon>
        <taxon>Bacillati</taxon>
        <taxon>Actinomycetota</taxon>
        <taxon>Actinomycetes</taxon>
        <taxon>Sporichthyales</taxon>
        <taxon>Sporichthyaceae</taxon>
        <taxon>Sporichthya</taxon>
    </lineage>
</organism>
<evidence type="ECO:0008006" key="4">
    <source>
        <dbReference type="Google" id="ProtNLM"/>
    </source>
</evidence>
<gene>
    <name evidence="2" type="ORF">GCM10009547_47110</name>
</gene>
<proteinExistence type="predicted"/>
<keyword evidence="1" id="KW-0812">Transmembrane</keyword>
<keyword evidence="1" id="KW-0472">Membrane</keyword>
<feature type="transmembrane region" description="Helical" evidence="1">
    <location>
        <begin position="127"/>
        <end position="147"/>
    </location>
</feature>
<reference evidence="2 3" key="1">
    <citation type="journal article" date="2019" name="Int. J. Syst. Evol. Microbiol.">
        <title>The Global Catalogue of Microorganisms (GCM) 10K type strain sequencing project: providing services to taxonomists for standard genome sequencing and annotation.</title>
        <authorList>
            <consortium name="The Broad Institute Genomics Platform"/>
            <consortium name="The Broad Institute Genome Sequencing Center for Infectious Disease"/>
            <person name="Wu L."/>
            <person name="Ma J."/>
        </authorList>
    </citation>
    <scope>NUCLEOTIDE SEQUENCE [LARGE SCALE GENOMIC DNA]</scope>
    <source>
        <strain evidence="2 3">JCM 10671</strain>
    </source>
</reference>
<evidence type="ECO:0000256" key="1">
    <source>
        <dbReference type="SAM" id="Phobius"/>
    </source>
</evidence>
<evidence type="ECO:0000313" key="2">
    <source>
        <dbReference type="EMBL" id="GAA0637296.1"/>
    </source>
</evidence>
<name>A0ABN1HCW8_9ACTN</name>
<keyword evidence="3" id="KW-1185">Reference proteome</keyword>
<evidence type="ECO:0000313" key="3">
    <source>
        <dbReference type="Proteomes" id="UP001500957"/>
    </source>
</evidence>
<protein>
    <recommendedName>
        <fullName evidence="4">DUF5134 domain-containing protein</fullName>
    </recommendedName>
</protein>